<dbReference type="SUPFAM" id="SSF53474">
    <property type="entry name" value="alpha/beta-Hydrolases"/>
    <property type="match status" value="1"/>
</dbReference>
<accession>A0A6M5YVJ8</accession>
<evidence type="ECO:0000313" key="4">
    <source>
        <dbReference type="Proteomes" id="UP000503447"/>
    </source>
</evidence>
<protein>
    <recommendedName>
        <fullName evidence="5">Polyhydroxybutyrate depolymerase</fullName>
    </recommendedName>
</protein>
<keyword evidence="1" id="KW-0732">Signal</keyword>
<dbReference type="InterPro" id="IPR029058">
    <property type="entry name" value="AB_hydrolase_fold"/>
</dbReference>
<evidence type="ECO:0000313" key="3">
    <source>
        <dbReference type="EMBL" id="QJW97968.1"/>
    </source>
</evidence>
<dbReference type="Proteomes" id="UP000503447">
    <property type="component" value="Chromosome"/>
</dbReference>
<sequence length="275" mass="29599">MERILSEIDGFPRAWLYFPAPPGAPLVVVLTGTGGTAAWLDRETGWSKLASQEGFALAIPEATPPDRTAPPSFLTNPPRWNDGSPSHSDSPLPDDISFLSAVIAGAAGRGADPHRVFVTGFSNGAGMAFRFAAERADRVSAIAPVAGYCWVHEPKPARPVPTLYTVGTGDLLLPFRGGEVQLPWTNRLVRRPPVTDTLERWATALGCSPVPIVQREGTVRVDRYPGPVLFDAVTVEGLGHHWPGGRAQLNPRMAGPPSDAVNATEMIWAFFKQHL</sequence>
<dbReference type="PANTHER" id="PTHR43037">
    <property type="entry name" value="UNNAMED PRODUCT-RELATED"/>
    <property type="match status" value="1"/>
</dbReference>
<dbReference type="InterPro" id="IPR050955">
    <property type="entry name" value="Plant_Biomass_Hydrol_Est"/>
</dbReference>
<feature type="region of interest" description="Disordered" evidence="2">
    <location>
        <begin position="59"/>
        <end position="91"/>
    </location>
</feature>
<dbReference type="EMBL" id="CP053452">
    <property type="protein sequence ID" value="QJW97968.1"/>
    <property type="molecule type" value="Genomic_DNA"/>
</dbReference>
<organism evidence="3 4">
    <name type="scientific">Frigoriglobus tundricola</name>
    <dbReference type="NCBI Taxonomy" id="2774151"/>
    <lineage>
        <taxon>Bacteria</taxon>
        <taxon>Pseudomonadati</taxon>
        <taxon>Planctomycetota</taxon>
        <taxon>Planctomycetia</taxon>
        <taxon>Gemmatales</taxon>
        <taxon>Gemmataceae</taxon>
        <taxon>Frigoriglobus</taxon>
    </lineage>
</organism>
<dbReference type="AlphaFoldDB" id="A0A6M5YVJ8"/>
<name>A0A6M5YVJ8_9BACT</name>
<evidence type="ECO:0000256" key="2">
    <source>
        <dbReference type="SAM" id="MobiDB-lite"/>
    </source>
</evidence>
<evidence type="ECO:0008006" key="5">
    <source>
        <dbReference type="Google" id="ProtNLM"/>
    </source>
</evidence>
<dbReference type="KEGG" id="ftj:FTUN_5548"/>
<dbReference type="Gene3D" id="3.40.50.1820">
    <property type="entry name" value="alpha/beta hydrolase"/>
    <property type="match status" value="1"/>
</dbReference>
<gene>
    <name evidence="3" type="ORF">FTUN_5548</name>
</gene>
<evidence type="ECO:0000256" key="1">
    <source>
        <dbReference type="ARBA" id="ARBA00022729"/>
    </source>
</evidence>
<dbReference type="PANTHER" id="PTHR43037:SF1">
    <property type="entry name" value="BLL1128 PROTEIN"/>
    <property type="match status" value="1"/>
</dbReference>
<dbReference type="RefSeq" id="WP_171473242.1">
    <property type="nucleotide sequence ID" value="NZ_CP053452.2"/>
</dbReference>
<keyword evidence="4" id="KW-1185">Reference proteome</keyword>
<reference evidence="4" key="1">
    <citation type="submission" date="2020-05" db="EMBL/GenBank/DDBJ databases">
        <title>Frigoriglobus tundricola gen. nov., sp. nov., a psychrotolerant cellulolytic planctomycete of the family Gemmataceae with two divergent copies of 16S rRNA gene.</title>
        <authorList>
            <person name="Kulichevskaya I.S."/>
            <person name="Ivanova A.A."/>
            <person name="Naumoff D.G."/>
            <person name="Beletsky A.V."/>
            <person name="Rijpstra W.I.C."/>
            <person name="Sinninghe Damste J.S."/>
            <person name="Mardanov A.V."/>
            <person name="Ravin N.V."/>
            <person name="Dedysh S.N."/>
        </authorList>
    </citation>
    <scope>NUCLEOTIDE SEQUENCE [LARGE SCALE GENOMIC DNA]</scope>
    <source>
        <strain evidence="4">PL17</strain>
    </source>
</reference>
<proteinExistence type="predicted"/>